<keyword evidence="5 8" id="KW-0408">Iron</keyword>
<dbReference type="HAMAP" id="MF_01445">
    <property type="entry name" value="TsaD"/>
    <property type="match status" value="1"/>
</dbReference>
<dbReference type="EMBL" id="WOTH01000017">
    <property type="protein sequence ID" value="NHO54180.1"/>
    <property type="molecule type" value="Genomic_DNA"/>
</dbReference>
<keyword evidence="1 8" id="KW-0963">Cytoplasm</keyword>
<comment type="similarity">
    <text evidence="8">Belongs to the KAE1 / TsaD family.</text>
</comment>
<dbReference type="InterPro" id="IPR022450">
    <property type="entry name" value="TsaD"/>
</dbReference>
<proteinExistence type="inferred from homology"/>
<dbReference type="InterPro" id="IPR017861">
    <property type="entry name" value="KAE1/TsaD"/>
</dbReference>
<name>A0A967B7J0_9PROT</name>
<keyword evidence="4 8" id="KW-0479">Metal-binding</keyword>
<dbReference type="GO" id="GO:0005506">
    <property type="term" value="F:iron ion binding"/>
    <property type="evidence" value="ECO:0007669"/>
    <property type="project" value="UniProtKB-UniRule"/>
</dbReference>
<feature type="binding site" evidence="8">
    <location>
        <position position="188"/>
    </location>
    <ligand>
        <name>substrate</name>
    </ligand>
</feature>
<dbReference type="FunFam" id="3.30.420.40:FF:000040">
    <property type="entry name" value="tRNA N6-adenosine threonylcarbamoyltransferase"/>
    <property type="match status" value="1"/>
</dbReference>
<feature type="binding site" evidence="8">
    <location>
        <position position="297"/>
    </location>
    <ligand>
        <name>substrate</name>
    </ligand>
</feature>
<dbReference type="FunFam" id="3.30.420.40:FF:000012">
    <property type="entry name" value="tRNA N6-adenosine threonylcarbamoyltransferase"/>
    <property type="match status" value="1"/>
</dbReference>
<feature type="binding site" evidence="8">
    <location>
        <begin position="155"/>
        <end position="159"/>
    </location>
    <ligand>
        <name>substrate</name>
    </ligand>
</feature>
<dbReference type="Pfam" id="PF00814">
    <property type="entry name" value="TsaD"/>
    <property type="match status" value="1"/>
</dbReference>
<feature type="binding site" evidence="8">
    <location>
        <position position="201"/>
    </location>
    <ligand>
        <name>substrate</name>
    </ligand>
</feature>
<feature type="domain" description="Gcp-like" evidence="9">
    <location>
        <begin position="43"/>
        <end position="332"/>
    </location>
</feature>
<dbReference type="NCBIfam" id="TIGR00329">
    <property type="entry name" value="gcp_kae1"/>
    <property type="match status" value="1"/>
</dbReference>
<evidence type="ECO:0000256" key="4">
    <source>
        <dbReference type="ARBA" id="ARBA00022723"/>
    </source>
</evidence>
<dbReference type="PANTHER" id="PTHR11735">
    <property type="entry name" value="TRNA N6-ADENOSINE THREONYLCARBAMOYLTRANSFERASE"/>
    <property type="match status" value="1"/>
</dbReference>
<organism evidence="10 11">
    <name type="scientific">Acetobacter estunensis</name>
    <dbReference type="NCBI Taxonomy" id="104097"/>
    <lineage>
        <taxon>Bacteria</taxon>
        <taxon>Pseudomonadati</taxon>
        <taxon>Pseudomonadota</taxon>
        <taxon>Alphaproteobacteria</taxon>
        <taxon>Acetobacterales</taxon>
        <taxon>Acetobacteraceae</taxon>
        <taxon>Acetobacter</taxon>
    </lineage>
</organism>
<dbReference type="EC" id="2.3.1.234" evidence="8"/>
<gene>
    <name evidence="8 10" type="primary">tsaD</name>
    <name evidence="10" type="ORF">GOB87_09465</name>
</gene>
<evidence type="ECO:0000256" key="5">
    <source>
        <dbReference type="ARBA" id="ARBA00023004"/>
    </source>
</evidence>
<comment type="function">
    <text evidence="8">Required for the formation of a threonylcarbamoyl group on adenosine at position 37 (t(6)A37) in tRNAs that read codons beginning with adenine. Is involved in the transfer of the threonylcarbamoyl moiety of threonylcarbamoyl-AMP (TC-AMP) to the N6 group of A37, together with TsaE and TsaB. TsaD likely plays a direct catalytic role in this reaction.</text>
</comment>
<dbReference type="Gene3D" id="3.30.420.40">
    <property type="match status" value="2"/>
</dbReference>
<dbReference type="PROSITE" id="PS01016">
    <property type="entry name" value="GLYCOPROTEASE"/>
    <property type="match status" value="1"/>
</dbReference>
<keyword evidence="6 8" id="KW-0012">Acyltransferase</keyword>
<feature type="binding site" evidence="8">
    <location>
        <position position="205"/>
    </location>
    <ligand>
        <name>substrate</name>
    </ligand>
</feature>
<evidence type="ECO:0000256" key="8">
    <source>
        <dbReference type="HAMAP-Rule" id="MF_01445"/>
    </source>
</evidence>
<evidence type="ECO:0000313" key="11">
    <source>
        <dbReference type="Proteomes" id="UP000597459"/>
    </source>
</evidence>
<feature type="binding site" evidence="8">
    <location>
        <position position="129"/>
    </location>
    <ligand>
        <name>Fe cation</name>
        <dbReference type="ChEBI" id="CHEBI:24875"/>
    </ligand>
</feature>
<comment type="cofactor">
    <cofactor evidence="8">
        <name>Fe(2+)</name>
        <dbReference type="ChEBI" id="CHEBI:29033"/>
    </cofactor>
    <text evidence="8">Binds 1 Fe(2+) ion per subunit.</text>
</comment>
<keyword evidence="3 8" id="KW-0819">tRNA processing</keyword>
<comment type="catalytic activity">
    <reaction evidence="7 8">
        <text>L-threonylcarbamoyladenylate + adenosine(37) in tRNA = N(6)-L-threonylcarbamoyladenosine(37) in tRNA + AMP + H(+)</text>
        <dbReference type="Rhea" id="RHEA:37059"/>
        <dbReference type="Rhea" id="RHEA-COMP:10162"/>
        <dbReference type="Rhea" id="RHEA-COMP:10163"/>
        <dbReference type="ChEBI" id="CHEBI:15378"/>
        <dbReference type="ChEBI" id="CHEBI:73682"/>
        <dbReference type="ChEBI" id="CHEBI:74411"/>
        <dbReference type="ChEBI" id="CHEBI:74418"/>
        <dbReference type="ChEBI" id="CHEBI:456215"/>
        <dbReference type="EC" id="2.3.1.234"/>
    </reaction>
</comment>
<dbReference type="GO" id="GO:0005737">
    <property type="term" value="C:cytoplasm"/>
    <property type="evidence" value="ECO:0007669"/>
    <property type="project" value="UniProtKB-SubCell"/>
</dbReference>
<evidence type="ECO:0000313" key="10">
    <source>
        <dbReference type="EMBL" id="NHO54180.1"/>
    </source>
</evidence>
<evidence type="ECO:0000256" key="7">
    <source>
        <dbReference type="ARBA" id="ARBA00048117"/>
    </source>
</evidence>
<dbReference type="PANTHER" id="PTHR11735:SF6">
    <property type="entry name" value="TRNA N6-ADENOSINE THREONYLCARBAMOYLTRANSFERASE, MITOCHONDRIAL"/>
    <property type="match status" value="1"/>
</dbReference>
<protein>
    <recommendedName>
        <fullName evidence="8">tRNA N6-adenosine threonylcarbamoyltransferase</fullName>
        <ecNumber evidence="8">2.3.1.234</ecNumber>
    </recommendedName>
    <alternativeName>
        <fullName evidence="8">N6-L-threonylcarbamoyladenine synthase</fullName>
        <shortName evidence="8">t(6)A synthase</shortName>
    </alternativeName>
    <alternativeName>
        <fullName evidence="8">t(6)A37 threonylcarbamoyladenosine biosynthesis protein TsaD</fullName>
    </alternativeName>
    <alternativeName>
        <fullName evidence="8">tRNA threonylcarbamoyladenosine biosynthesis protein TsaD</fullName>
    </alternativeName>
</protein>
<comment type="caution">
    <text evidence="10">The sequence shown here is derived from an EMBL/GenBank/DDBJ whole genome shotgun (WGS) entry which is preliminary data.</text>
</comment>
<evidence type="ECO:0000256" key="3">
    <source>
        <dbReference type="ARBA" id="ARBA00022694"/>
    </source>
</evidence>
<feature type="binding site" evidence="8">
    <location>
        <position position="133"/>
    </location>
    <ligand>
        <name>Fe cation</name>
        <dbReference type="ChEBI" id="CHEBI:24875"/>
    </ligand>
</feature>
<reference evidence="10" key="1">
    <citation type="submission" date="2019-11" db="EMBL/GenBank/DDBJ databases">
        <title>Description of new Acetobacter species.</title>
        <authorList>
            <person name="Cleenwerck I."/>
            <person name="Sombolestani A.S."/>
        </authorList>
    </citation>
    <scope>NUCLEOTIDE SEQUENCE</scope>
    <source>
        <strain evidence="10">LMG 1626</strain>
    </source>
</reference>
<evidence type="ECO:0000256" key="2">
    <source>
        <dbReference type="ARBA" id="ARBA00022679"/>
    </source>
</evidence>
<dbReference type="NCBIfam" id="TIGR03723">
    <property type="entry name" value="T6A_TsaD_YgjD"/>
    <property type="match status" value="1"/>
</dbReference>
<dbReference type="SUPFAM" id="SSF53067">
    <property type="entry name" value="Actin-like ATPase domain"/>
    <property type="match status" value="1"/>
</dbReference>
<keyword evidence="2 8" id="KW-0808">Transferase</keyword>
<dbReference type="InterPro" id="IPR017860">
    <property type="entry name" value="Peptidase_M22_CS"/>
</dbReference>
<keyword evidence="11" id="KW-1185">Reference proteome</keyword>
<dbReference type="GO" id="GO:0002949">
    <property type="term" value="P:tRNA threonylcarbamoyladenosine modification"/>
    <property type="evidence" value="ECO:0007669"/>
    <property type="project" value="UniProtKB-UniRule"/>
</dbReference>
<accession>A0A967B7J0</accession>
<feature type="binding site" evidence="8">
    <location>
        <position position="325"/>
    </location>
    <ligand>
        <name>Fe cation</name>
        <dbReference type="ChEBI" id="CHEBI:24875"/>
    </ligand>
</feature>
<evidence type="ECO:0000256" key="1">
    <source>
        <dbReference type="ARBA" id="ARBA00022490"/>
    </source>
</evidence>
<evidence type="ECO:0000259" key="9">
    <source>
        <dbReference type="Pfam" id="PF00814"/>
    </source>
</evidence>
<dbReference type="InterPro" id="IPR000905">
    <property type="entry name" value="Gcp-like_dom"/>
</dbReference>
<evidence type="ECO:0000256" key="6">
    <source>
        <dbReference type="ARBA" id="ARBA00023315"/>
    </source>
</evidence>
<dbReference type="GO" id="GO:0061711">
    <property type="term" value="F:tRNA N(6)-L-threonylcarbamoyladenine synthase activity"/>
    <property type="evidence" value="ECO:0007669"/>
    <property type="project" value="UniProtKB-EC"/>
</dbReference>
<dbReference type="AlphaFoldDB" id="A0A967B7J0"/>
<dbReference type="PRINTS" id="PR00789">
    <property type="entry name" value="OSIALOPTASE"/>
</dbReference>
<dbReference type="InterPro" id="IPR043129">
    <property type="entry name" value="ATPase_NBD"/>
</dbReference>
<comment type="subcellular location">
    <subcellularLocation>
        <location evidence="8">Cytoplasm</location>
    </subcellularLocation>
</comment>
<dbReference type="Proteomes" id="UP000597459">
    <property type="component" value="Unassembled WGS sequence"/>
</dbReference>
<sequence length="372" mass="38651">MTPENTDGNAACGAWSYPMGPLLAIESSCDETACAILSTQGDVLAERLVSQSDHAAFGGVVPEIAARAHLALLPDLVEETLKASGLARSDLGAVAASTGPGLIGGLIVGANFGKGLAIALQKPFIAVNHIEAHALSARLPGVFAGGLPFPYLLLLVSGGHCQCLAVEGVGRYRRLGGTIDDAAGEAFDKVAKMLGLGWPGGPVLEALAREGNPTAFAFPRPLKGREGCDFSFSGLKTAMARQLEPYGMEPLPRELAADLAASFQQAVADVIGDRVTHALGMMERPTALVAAGGVAANGVLRARLTALAQAHDLPFVAPPLRLCTDNAVMVGWAALEVCREAQRLGVPLPDDRSTRPRPRWPLAEMAQRFASG</sequence>